<dbReference type="EMBL" id="CAJVCH010542062">
    <property type="protein sequence ID" value="CAG7827048.1"/>
    <property type="molecule type" value="Genomic_DNA"/>
</dbReference>
<evidence type="ECO:0000313" key="4">
    <source>
        <dbReference type="Proteomes" id="UP000708208"/>
    </source>
</evidence>
<proteinExistence type="predicted"/>
<dbReference type="OrthoDB" id="9229163at2759"/>
<dbReference type="Proteomes" id="UP000708208">
    <property type="component" value="Unassembled WGS sequence"/>
</dbReference>
<accession>A0A8J2L6J7</accession>
<keyword evidence="1" id="KW-0472">Membrane</keyword>
<keyword evidence="1" id="KW-1133">Transmembrane helix</keyword>
<feature type="transmembrane region" description="Helical" evidence="1">
    <location>
        <begin position="542"/>
        <end position="565"/>
    </location>
</feature>
<feature type="non-terminal residue" evidence="3">
    <location>
        <position position="1"/>
    </location>
</feature>
<protein>
    <recommendedName>
        <fullName evidence="2">Ig-like domain-containing protein</fullName>
    </recommendedName>
</protein>
<feature type="domain" description="Ig-like" evidence="2">
    <location>
        <begin position="423"/>
        <end position="530"/>
    </location>
</feature>
<evidence type="ECO:0000313" key="3">
    <source>
        <dbReference type="EMBL" id="CAG7827048.1"/>
    </source>
</evidence>
<evidence type="ECO:0000259" key="2">
    <source>
        <dbReference type="PROSITE" id="PS50835"/>
    </source>
</evidence>
<evidence type="ECO:0000256" key="1">
    <source>
        <dbReference type="SAM" id="Phobius"/>
    </source>
</evidence>
<dbReference type="InterPro" id="IPR007110">
    <property type="entry name" value="Ig-like_dom"/>
</dbReference>
<sequence>SSATSTNESIPPLLFFALDPTESEKYTLPAIGEVSLLWPKTRSLRVKCLSEYSIYWDSTVAIKKYELPVWYEHGISQNSEPILHSQDSKYLMEATFTITQTTVGYISCQSIHDPSLRSRISIYGQGGRNYINAKYPRAGKYQVKEVLDTCGTDYVLYSNMRSAQSSTFELLENNTWFTNFPQFGLFFRTPLIEHTNEIVKCVGADMSNIHLEIFKNFTTFIFATKTVLNVTTPTADTYSSGLFPQMTDICENPKSCIFYQCRNPFECDIKVVTSAGTNCMNLKIANLNNGMRVLGCPVVSGHLIEYFFNGTDRNPYWFPRDYSKKSLLQLTTPENQIFVLDEFATVTCIASVFMLSRRIIFALRYKNQSINYLRDPDENGNIDDGVAERSITIYVDEALNDVICISPWFTFDRWIRKEMPVEPKINKIPFVWIEVIKDGRKFNDSYWNITDMYKIHGPFQTTSIKCTATGFPTPNIIWVHKPLAEVLISTGKNFTHHWSFITFHNVNINITGTYTCKVINIHGEANATVTLIIEGVESNLELVITVVISCAIILILTFCFGAMWWKIHRQARNRDT</sequence>
<keyword evidence="1" id="KW-0812">Transmembrane</keyword>
<dbReference type="PROSITE" id="PS50835">
    <property type="entry name" value="IG_LIKE"/>
    <property type="match status" value="1"/>
</dbReference>
<name>A0A8J2L6J7_9HEXA</name>
<comment type="caution">
    <text evidence="3">The sequence shown here is derived from an EMBL/GenBank/DDBJ whole genome shotgun (WGS) entry which is preliminary data.</text>
</comment>
<reference evidence="3" key="1">
    <citation type="submission" date="2021-06" db="EMBL/GenBank/DDBJ databases">
        <authorList>
            <person name="Hodson N. C."/>
            <person name="Mongue J. A."/>
            <person name="Jaron S. K."/>
        </authorList>
    </citation>
    <scope>NUCLEOTIDE SEQUENCE</scope>
</reference>
<dbReference type="AlphaFoldDB" id="A0A8J2L6J7"/>
<keyword evidence="4" id="KW-1185">Reference proteome</keyword>
<organism evidence="3 4">
    <name type="scientific">Allacma fusca</name>
    <dbReference type="NCBI Taxonomy" id="39272"/>
    <lineage>
        <taxon>Eukaryota</taxon>
        <taxon>Metazoa</taxon>
        <taxon>Ecdysozoa</taxon>
        <taxon>Arthropoda</taxon>
        <taxon>Hexapoda</taxon>
        <taxon>Collembola</taxon>
        <taxon>Symphypleona</taxon>
        <taxon>Sminthuridae</taxon>
        <taxon>Allacma</taxon>
    </lineage>
</organism>
<dbReference type="Pfam" id="PF07679">
    <property type="entry name" value="I-set"/>
    <property type="match status" value="1"/>
</dbReference>
<dbReference type="InterPro" id="IPR013098">
    <property type="entry name" value="Ig_I-set"/>
</dbReference>
<gene>
    <name evidence="3" type="ORF">AFUS01_LOCUS37059</name>
</gene>